<dbReference type="AlphaFoldDB" id="A0A642KVE0"/>
<evidence type="ECO:0008006" key="4">
    <source>
        <dbReference type="Google" id="ProtNLM"/>
    </source>
</evidence>
<gene>
    <name evidence="2" type="ORF">F2Z29_04530</name>
</gene>
<dbReference type="EMBL" id="VWAW01000003">
    <property type="protein sequence ID" value="KAA5176955.1"/>
    <property type="molecule type" value="Genomic_DNA"/>
</dbReference>
<proteinExistence type="predicted"/>
<dbReference type="Proteomes" id="UP000436803">
    <property type="component" value="Unassembled WGS sequence"/>
</dbReference>
<evidence type="ECO:0000313" key="3">
    <source>
        <dbReference type="Proteomes" id="UP000436803"/>
    </source>
</evidence>
<keyword evidence="1" id="KW-0732">Signal</keyword>
<comment type="caution">
    <text evidence="2">The sequence shown here is derived from an EMBL/GenBank/DDBJ whole genome shotgun (WGS) entry which is preliminary data.</text>
</comment>
<feature type="signal peptide" evidence="1">
    <location>
        <begin position="1"/>
        <end position="22"/>
    </location>
</feature>
<evidence type="ECO:0000313" key="2">
    <source>
        <dbReference type="EMBL" id="KAA5176955.1"/>
    </source>
</evidence>
<name>A0A642KVE0_BACFG</name>
<evidence type="ECO:0000256" key="1">
    <source>
        <dbReference type="SAM" id="SignalP"/>
    </source>
</evidence>
<feature type="chain" id="PRO_5032580762" description="Lipoprotein" evidence="1">
    <location>
        <begin position="23"/>
        <end position="403"/>
    </location>
</feature>
<sequence>MKTLRLLLVTALWVTLCTGLCSCVKLDDVDEAELSYFDGDSFQDYGISSKGIECKSSKIDHILNRNHFSGLKDNHLWISTYDRTTKEKLFEWTDTRTFNRKRNVHVGYGEYKDVTASSITTYGTCEKDNGFVVAYSTSFGGEYTEDIILFKHPLGIKEIKPSTSFGVLDWYKESVLIGNCCYTIQGDTLFVVPNYIRITSATIPVSYEEGIYSFYDNQSFNINKNNLKEGKAIWNISVTLPFKIPSNAKTNYSISDRSTKIWKYILNIVYYDGTKKDYTFSINIETGAIIGEELPISYANLKGTWDMTKCYGWEYNGEGAKEDWEEDVTGEYIFFESTHGNGGYFDGSKTNYFASSLDGNRLILENSDWLLGKSITITKLTTTELHITATEASSVENYEMKKR</sequence>
<accession>A0A642KVE0</accession>
<dbReference type="PROSITE" id="PS51257">
    <property type="entry name" value="PROKAR_LIPOPROTEIN"/>
    <property type="match status" value="1"/>
</dbReference>
<reference evidence="2 3" key="1">
    <citation type="journal article" date="2019" name="Nat. Med.">
        <title>A library of human gut bacterial isolates paired with longitudinal multiomics data enables mechanistic microbiome research.</title>
        <authorList>
            <person name="Poyet M."/>
            <person name="Groussin M."/>
            <person name="Gibbons S.M."/>
            <person name="Avila-Pacheco J."/>
            <person name="Jiang X."/>
            <person name="Kearney S.M."/>
            <person name="Perrotta A.R."/>
            <person name="Berdy B."/>
            <person name="Zhao S."/>
            <person name="Lieberman T.D."/>
            <person name="Swanson P.K."/>
            <person name="Smith M."/>
            <person name="Roesemann S."/>
            <person name="Alexander J.E."/>
            <person name="Rich S.A."/>
            <person name="Livny J."/>
            <person name="Vlamakis H."/>
            <person name="Clish C."/>
            <person name="Bullock K."/>
            <person name="Deik A."/>
            <person name="Scott J."/>
            <person name="Pierce K.A."/>
            <person name="Xavier R.J."/>
            <person name="Alm E.J."/>
        </authorList>
    </citation>
    <scope>NUCLEOTIDE SEQUENCE [LARGE SCALE GENOMIC DNA]</scope>
    <source>
        <strain evidence="2 3">BIOML-A7</strain>
    </source>
</reference>
<protein>
    <recommendedName>
        <fullName evidence="4">Lipoprotein</fullName>
    </recommendedName>
</protein>
<organism evidence="2 3">
    <name type="scientific">Bacteroides fragilis</name>
    <dbReference type="NCBI Taxonomy" id="817"/>
    <lineage>
        <taxon>Bacteria</taxon>
        <taxon>Pseudomonadati</taxon>
        <taxon>Bacteroidota</taxon>
        <taxon>Bacteroidia</taxon>
        <taxon>Bacteroidales</taxon>
        <taxon>Bacteroidaceae</taxon>
        <taxon>Bacteroides</taxon>
    </lineage>
</organism>